<feature type="region of interest" description="Disordered" evidence="2">
    <location>
        <begin position="148"/>
        <end position="172"/>
    </location>
</feature>
<evidence type="ECO:0000256" key="1">
    <source>
        <dbReference type="SAM" id="Coils"/>
    </source>
</evidence>
<dbReference type="NCBIfam" id="TIGR03505">
    <property type="entry name" value="FimV_core"/>
    <property type="match status" value="1"/>
</dbReference>
<dbReference type="InterPro" id="IPR018392">
    <property type="entry name" value="LysM"/>
</dbReference>
<evidence type="ECO:0000313" key="6">
    <source>
        <dbReference type="Proteomes" id="UP000006552"/>
    </source>
</evidence>
<dbReference type="AlphaFoldDB" id="Q5P1J4"/>
<dbReference type="STRING" id="76114.ebA4764"/>
<dbReference type="InterPro" id="IPR020012">
    <property type="entry name" value="LysM_FimV"/>
</dbReference>
<feature type="signal peptide" evidence="3">
    <location>
        <begin position="1"/>
        <end position="23"/>
    </location>
</feature>
<dbReference type="Pfam" id="PF25800">
    <property type="entry name" value="FimV_N"/>
    <property type="match status" value="1"/>
</dbReference>
<dbReference type="OrthoDB" id="5298707at2"/>
<keyword evidence="6" id="KW-1185">Reference proteome</keyword>
<dbReference type="KEGG" id="eba:ebA4764"/>
<evidence type="ECO:0000256" key="3">
    <source>
        <dbReference type="SAM" id="SignalP"/>
    </source>
</evidence>
<feature type="compositionally biased region" description="Polar residues" evidence="2">
    <location>
        <begin position="396"/>
        <end position="408"/>
    </location>
</feature>
<dbReference type="eggNOG" id="COG3170">
    <property type="taxonomic scope" value="Bacteria"/>
</dbReference>
<evidence type="ECO:0000256" key="2">
    <source>
        <dbReference type="SAM" id="MobiDB-lite"/>
    </source>
</evidence>
<dbReference type="Proteomes" id="UP000006552">
    <property type="component" value="Chromosome"/>
</dbReference>
<feature type="chain" id="PRO_5004261133" evidence="3">
    <location>
        <begin position="24"/>
        <end position="984"/>
    </location>
</feature>
<evidence type="ECO:0000313" key="5">
    <source>
        <dbReference type="EMBL" id="CAI08820.1"/>
    </source>
</evidence>
<dbReference type="InterPro" id="IPR057840">
    <property type="entry name" value="FimV_N"/>
</dbReference>
<reference evidence="5 6" key="1">
    <citation type="journal article" date="2005" name="Arch. Microbiol.">
        <title>The genome sequence of an anaerobic aromatic-degrading denitrifying bacterium, strain EbN1.</title>
        <authorList>
            <person name="Rabus R."/>
            <person name="Kube M."/>
            <person name="Heider J."/>
            <person name="Beck A."/>
            <person name="Heitmann K."/>
            <person name="Widdel F."/>
            <person name="Reinhardt R."/>
        </authorList>
    </citation>
    <scope>NUCLEOTIDE SEQUENCE [LARGE SCALE GENOMIC DNA]</scope>
    <source>
        <strain evidence="5 6">EbN1</strain>
    </source>
</reference>
<dbReference type="RefSeq" id="WP_011238503.1">
    <property type="nucleotide sequence ID" value="NC_006513.1"/>
</dbReference>
<feature type="compositionally biased region" description="Low complexity" evidence="2">
    <location>
        <begin position="651"/>
        <end position="673"/>
    </location>
</feature>
<feature type="region of interest" description="Disordered" evidence="2">
    <location>
        <begin position="369"/>
        <end position="428"/>
    </location>
</feature>
<dbReference type="HOGENOM" id="CLU_007099_0_0_4"/>
<keyword evidence="3" id="KW-0732">Signal</keyword>
<keyword evidence="1" id="KW-0175">Coiled coil</keyword>
<dbReference type="NCBIfam" id="TIGR03504">
    <property type="entry name" value="FimV_Cterm"/>
    <property type="match status" value="1"/>
</dbReference>
<feature type="compositionally biased region" description="Low complexity" evidence="2">
    <location>
        <begin position="369"/>
        <end position="395"/>
    </location>
</feature>
<dbReference type="Gene3D" id="3.10.350.10">
    <property type="entry name" value="LysM domain"/>
    <property type="match status" value="1"/>
</dbReference>
<gene>
    <name evidence="5" type="ORF">ebA4764</name>
</gene>
<organism evidence="5 6">
    <name type="scientific">Aromatoleum aromaticum (strain DSM 19018 / LMG 30748 / EbN1)</name>
    <name type="common">Azoarcus sp. (strain EbN1)</name>
    <dbReference type="NCBI Taxonomy" id="76114"/>
    <lineage>
        <taxon>Bacteria</taxon>
        <taxon>Pseudomonadati</taxon>
        <taxon>Pseudomonadota</taxon>
        <taxon>Betaproteobacteria</taxon>
        <taxon>Rhodocyclales</taxon>
        <taxon>Rhodocyclaceae</taxon>
        <taxon>Aromatoleum</taxon>
    </lineage>
</organism>
<protein>
    <submittedName>
        <fullName evidence="5">Similar to Tfp pilus assembly protein FimV</fullName>
    </submittedName>
</protein>
<proteinExistence type="predicted"/>
<feature type="region of interest" description="Disordered" evidence="2">
    <location>
        <begin position="651"/>
        <end position="728"/>
    </location>
</feature>
<evidence type="ECO:0000259" key="4">
    <source>
        <dbReference type="Pfam" id="PF25800"/>
    </source>
</evidence>
<dbReference type="InterPro" id="IPR038440">
    <property type="entry name" value="FimV_C_sf"/>
</dbReference>
<feature type="domain" description="FimV N-terminal" evidence="4">
    <location>
        <begin position="24"/>
        <end position="128"/>
    </location>
</feature>
<accession>Q5P1J4</accession>
<dbReference type="Gene3D" id="1.20.58.2200">
    <property type="match status" value="1"/>
</dbReference>
<feature type="region of interest" description="Disordered" evidence="2">
    <location>
        <begin position="773"/>
        <end position="802"/>
    </location>
</feature>
<dbReference type="InterPro" id="IPR036779">
    <property type="entry name" value="LysM_dom_sf"/>
</dbReference>
<dbReference type="InterPro" id="IPR020011">
    <property type="entry name" value="FimV_C"/>
</dbReference>
<sequence>MKTSLKASLIAAAIATLPSGSHAAGLGPINVLSALGQPLRAEVELNATSQEMQSLTARIAPAEAFRQASLPYSPLMSALKLAVESRGNRGVVRISSDRPLNDPFVDLLIELDWTSGRVIREYTFLLDPAPAGTPPAVVAEAVAAPTVAASPGTQRAAPPSYPPLSGTSARPARHEVRRGDTLHGIAEAHRPSGASLDQMLVALFRENPDAFEGENINRMRAGAILKVPSETAVSAVEPARANREVVTQAADFAAYRKRLAGTVAARAPASEPAASRAGAGAIVARVDEPAGQGAGGDQVKVSAPLNPAGAQALAAESSRLARLQSLEEELVVRDKALEEANSRLATLEASIREMQKLLEIRSEGLGELQQRAGGSASDGGASQANGLAAAAPAGGDSTQQRALETQASRPLADESKPEARLPPPQAAEVAAPVVEPDFLQSLADDPKLLAAGGGILVLLLGYAGIKVRERRKGEQDSRDALGLMSELPLAAGFGAAGGQNVNTGDGSILDTDFSQSGLSAIDTDEGVDPVAEADVYMAYGRDAQAEEILLDALKADTSRLAIPLKLLEIYAQRNSPKQFEATASALYSRTGGAGQDWEKAAEMGRRMDPDNPLYGASNAASRTAANELRPGAATIGMLPLAAAGARSGTVAAEAGDTSPDFDPSAASLPAASDSVERPGGRLDFTSYSQDVGDISPADPLSLETGSELLKNPWEPPASETGDKPDADAGDITLEATELDPVVFDTLAEIDAVALDFDLDVGLPWGDEALPASGDQKGGAAVDALLSNGPAPDPGFSGEAGAPSAARALPSATVVSDSGADLPALMPDTHFDLPSDIEGLVPDAEATDFNLDTPTLISGEASGDASLAAQDPEETTFDSNLLDFDFDFDDATPQSSAVVPALDPSSVPLEAPGHDEREIPPLLEVPASGGLSDEAIQEVDTKLELARAYEEMGDKEGARELIDEVLREGSLAQREAGKRLLEQLV</sequence>
<dbReference type="CDD" id="cd00118">
    <property type="entry name" value="LysM"/>
    <property type="match status" value="1"/>
</dbReference>
<name>Q5P1J4_AROAE</name>
<dbReference type="EMBL" id="CR555306">
    <property type="protein sequence ID" value="CAI08820.1"/>
    <property type="molecule type" value="Genomic_DNA"/>
</dbReference>
<feature type="coiled-coil region" evidence="1">
    <location>
        <begin position="323"/>
        <end position="357"/>
    </location>
</feature>